<reference evidence="4" key="1">
    <citation type="journal article" date="2020" name="Genome Biol.">
        <title>Gamete binning: chromosome-level and haplotype-resolved genome assembly enabled by high-throughput single-cell sequencing of gamete genomes.</title>
        <authorList>
            <person name="Campoy J.A."/>
            <person name="Sun H."/>
            <person name="Goel M."/>
            <person name="Jiao W.-B."/>
            <person name="Folz-Donahue K."/>
            <person name="Wang N."/>
            <person name="Rubio M."/>
            <person name="Liu C."/>
            <person name="Kukat C."/>
            <person name="Ruiz D."/>
            <person name="Huettel B."/>
            <person name="Schneeberger K."/>
        </authorList>
    </citation>
    <scope>NUCLEOTIDE SEQUENCE [LARGE SCALE GENOMIC DNA]</scope>
    <source>
        <strain evidence="4">cv. Rojo Pasion</strain>
    </source>
</reference>
<dbReference type="PANTHER" id="PTHR33287">
    <property type="entry name" value="OS03G0453550 PROTEIN"/>
    <property type="match status" value="1"/>
</dbReference>
<feature type="transmembrane region" description="Helical" evidence="2">
    <location>
        <begin position="235"/>
        <end position="259"/>
    </location>
</feature>
<feature type="coiled-coil region" evidence="1">
    <location>
        <begin position="57"/>
        <end position="91"/>
    </location>
</feature>
<keyword evidence="1" id="KW-0175">Coiled coil</keyword>
<evidence type="ECO:0000256" key="2">
    <source>
        <dbReference type="SAM" id="Phobius"/>
    </source>
</evidence>
<dbReference type="EMBL" id="CAEKKB010000001">
    <property type="protein sequence ID" value="CAB4297241.1"/>
    <property type="molecule type" value="Genomic_DNA"/>
</dbReference>
<keyword evidence="2" id="KW-0812">Transmembrane</keyword>
<keyword evidence="2" id="KW-0472">Membrane</keyword>
<proteinExistence type="predicted"/>
<evidence type="ECO:0000313" key="4">
    <source>
        <dbReference type="Proteomes" id="UP000507245"/>
    </source>
</evidence>
<keyword evidence="2" id="KW-1133">Transmembrane helix</keyword>
<gene>
    <name evidence="3" type="ORF">ORAREDHAP_LOCUS9015</name>
</gene>
<organism evidence="3 4">
    <name type="scientific">Prunus armeniaca</name>
    <name type="common">Apricot</name>
    <name type="synonym">Armeniaca vulgaris</name>
    <dbReference type="NCBI Taxonomy" id="36596"/>
    <lineage>
        <taxon>Eukaryota</taxon>
        <taxon>Viridiplantae</taxon>
        <taxon>Streptophyta</taxon>
        <taxon>Embryophyta</taxon>
        <taxon>Tracheophyta</taxon>
        <taxon>Spermatophyta</taxon>
        <taxon>Magnoliopsida</taxon>
        <taxon>eudicotyledons</taxon>
        <taxon>Gunneridae</taxon>
        <taxon>Pentapetalae</taxon>
        <taxon>rosids</taxon>
        <taxon>fabids</taxon>
        <taxon>Rosales</taxon>
        <taxon>Rosaceae</taxon>
        <taxon>Amygdaloideae</taxon>
        <taxon>Amygdaleae</taxon>
        <taxon>Prunus</taxon>
    </lineage>
</organism>
<protein>
    <submittedName>
        <fullName evidence="3">Uncharacterized protein</fullName>
    </submittedName>
</protein>
<name>A0A6J5WA94_PRUAR</name>
<evidence type="ECO:0000313" key="3">
    <source>
        <dbReference type="EMBL" id="CAB4297241.1"/>
    </source>
</evidence>
<feature type="transmembrane region" description="Helical" evidence="2">
    <location>
        <begin position="123"/>
        <end position="144"/>
    </location>
</feature>
<dbReference type="OrthoDB" id="1679871at2759"/>
<dbReference type="PANTHER" id="PTHR33287:SF2">
    <property type="entry name" value="TRANSMEMBRANE PROTEIN"/>
    <property type="match status" value="1"/>
</dbReference>
<sequence length="291" mass="32874">MPCFDTFIVHLVEQGAAECEKKGPAECETLYSKTLCIFFIFSSLSLSLSMTNHPCPQNGDKEKRENMERRKEELQATIEKQDDRVNHLQTSAFNLANYYIVFQGVILGAVVNATTVLRCSDRWFLFSLSLIAAILNLVSLLVIGGNYKRSVMQRHHTKSAHIKLENDLGKLENSASDHGLKTNILSYWESTKIEASGHVTCQDPTTVEIKDEPEQRQIRKRVVPVDNLHKQLRDFYFLLCMGLFVSFAVIVVVGCWTIPCKKALQCIPPVSSTEKCIRVCEGTKCMSMCTE</sequence>
<dbReference type="AlphaFoldDB" id="A0A6J5WA94"/>
<accession>A0A6J5WA94</accession>
<dbReference type="Proteomes" id="UP000507245">
    <property type="component" value="Unassembled WGS sequence"/>
</dbReference>
<evidence type="ECO:0000256" key="1">
    <source>
        <dbReference type="SAM" id="Coils"/>
    </source>
</evidence>
<keyword evidence="4" id="KW-1185">Reference proteome</keyword>
<feature type="transmembrane region" description="Helical" evidence="2">
    <location>
        <begin position="96"/>
        <end position="117"/>
    </location>
</feature>